<dbReference type="NCBIfam" id="NF041359">
    <property type="entry name" value="GntG_guanitoxin"/>
    <property type="match status" value="1"/>
</dbReference>
<dbReference type="SUPFAM" id="SSF53383">
    <property type="entry name" value="PLP-dependent transferases"/>
    <property type="match status" value="1"/>
</dbReference>
<evidence type="ECO:0000256" key="4">
    <source>
        <dbReference type="ARBA" id="ARBA00023239"/>
    </source>
</evidence>
<comment type="similarity">
    <text evidence="2">Belongs to the threonine aldolase family.</text>
</comment>
<protein>
    <submittedName>
        <fullName evidence="6">Low-specificity L-threonine aldolase</fullName>
    </submittedName>
</protein>
<evidence type="ECO:0000313" key="6">
    <source>
        <dbReference type="EMBL" id="AGF92836.1"/>
    </source>
</evidence>
<keyword evidence="4" id="KW-0456">Lyase</keyword>
<dbReference type="PANTHER" id="PTHR48097:SF9">
    <property type="entry name" value="L-THREONINE ALDOLASE"/>
    <property type="match status" value="1"/>
</dbReference>
<dbReference type="InterPro" id="IPR015421">
    <property type="entry name" value="PyrdxlP-dep_Trfase_major"/>
</dbReference>
<dbReference type="PIRSF" id="PIRSF017617">
    <property type="entry name" value="Thr_aldolase"/>
    <property type="match status" value="1"/>
</dbReference>
<dbReference type="NCBIfam" id="NF007825">
    <property type="entry name" value="PRK10534.1"/>
    <property type="match status" value="1"/>
</dbReference>
<dbReference type="InterPro" id="IPR015422">
    <property type="entry name" value="PyrdxlP-dep_Trfase_small"/>
</dbReference>
<dbReference type="CDD" id="cd06502">
    <property type="entry name" value="TA_like"/>
    <property type="match status" value="1"/>
</dbReference>
<dbReference type="EMBL" id="JX684073">
    <property type="protein sequence ID" value="AGF92836.1"/>
    <property type="molecule type" value="Genomic_DNA"/>
</dbReference>
<dbReference type="GO" id="GO:0006545">
    <property type="term" value="P:glycine biosynthetic process"/>
    <property type="evidence" value="ECO:0007669"/>
    <property type="project" value="TreeGrafter"/>
</dbReference>
<name>M1P0F3_9ZZZZ</name>
<evidence type="ECO:0000256" key="1">
    <source>
        <dbReference type="ARBA" id="ARBA00001933"/>
    </source>
</evidence>
<accession>M1P0F3</accession>
<proteinExistence type="inferred from homology"/>
<feature type="domain" description="Aromatic amino acid beta-eliminating lyase/threonine aldolase" evidence="5">
    <location>
        <begin position="6"/>
        <end position="283"/>
    </location>
</feature>
<keyword evidence="3" id="KW-0663">Pyridoxal phosphate</keyword>
<evidence type="ECO:0000256" key="3">
    <source>
        <dbReference type="ARBA" id="ARBA00022898"/>
    </source>
</evidence>
<dbReference type="PANTHER" id="PTHR48097">
    <property type="entry name" value="L-THREONINE ALDOLASE-RELATED"/>
    <property type="match status" value="1"/>
</dbReference>
<gene>
    <name evidence="6" type="ORF">FLSS-1_0024</name>
</gene>
<dbReference type="InterPro" id="IPR015424">
    <property type="entry name" value="PyrdxlP-dep_Trfase"/>
</dbReference>
<dbReference type="Pfam" id="PF01212">
    <property type="entry name" value="Beta_elim_lyase"/>
    <property type="match status" value="1"/>
</dbReference>
<dbReference type="InterPro" id="IPR001597">
    <property type="entry name" value="ArAA_b-elim_lyase/Thr_aldolase"/>
</dbReference>
<evidence type="ECO:0000259" key="5">
    <source>
        <dbReference type="Pfam" id="PF01212"/>
    </source>
</evidence>
<sequence length="346" mass="38107">MSKTIDLRSDTVTRPTKEMRKAIHEAPVGDDVYGEDPTVNELQQMSADIMGFESALFVPSGSMGNQVSIASHTDHGEEIIVEKKSHIFNYELAGASFISGVMPRPISTEDGVLPLNKVKEAVQEDTYYLPRTGLITMENTHNNQGGRVYPQKKAKEVIDFAHGENIKVHLDGARFFNAAQAAGKSPSKLTEGFDSVMFCLSKGLGCPVGSMVVGSEDFIEKAKVARKRLGGGMRQVGILAAAGVYALKNHVERLKEDHSNAKKLADGLYELGFIVDPLPPESNIFFTSTEKLNLDAYELQEKLAELGIRIGPRNREKIRMVTHLDVTEENIEFVLDSIRDILQKSS</sequence>
<dbReference type="GO" id="GO:0006567">
    <property type="term" value="P:L-threonine catabolic process"/>
    <property type="evidence" value="ECO:0007669"/>
    <property type="project" value="TreeGrafter"/>
</dbReference>
<dbReference type="AlphaFoldDB" id="M1P0F3"/>
<dbReference type="InterPro" id="IPR023603">
    <property type="entry name" value="Low_specificity_L-TA-like"/>
</dbReference>
<dbReference type="FunFam" id="3.40.640.10:FF:000030">
    <property type="entry name" value="Low-specificity L-threonine aldolase"/>
    <property type="match status" value="1"/>
</dbReference>
<dbReference type="Gene3D" id="3.90.1150.10">
    <property type="entry name" value="Aspartate Aminotransferase, domain 1"/>
    <property type="match status" value="1"/>
</dbReference>
<evidence type="ECO:0000256" key="2">
    <source>
        <dbReference type="ARBA" id="ARBA00006966"/>
    </source>
</evidence>
<dbReference type="GO" id="GO:0008732">
    <property type="term" value="F:L-allo-threonine aldolase activity"/>
    <property type="evidence" value="ECO:0007669"/>
    <property type="project" value="TreeGrafter"/>
</dbReference>
<comment type="cofactor">
    <cofactor evidence="1">
        <name>pyridoxal 5'-phosphate</name>
        <dbReference type="ChEBI" id="CHEBI:597326"/>
    </cofactor>
</comment>
<dbReference type="Gene3D" id="3.40.640.10">
    <property type="entry name" value="Type I PLP-dependent aspartate aminotransferase-like (Major domain)"/>
    <property type="match status" value="1"/>
</dbReference>
<organism evidence="6">
    <name type="scientific">uncultured organism</name>
    <dbReference type="NCBI Taxonomy" id="155900"/>
    <lineage>
        <taxon>unclassified sequences</taxon>
        <taxon>environmental samples</taxon>
    </lineage>
</organism>
<reference evidence="6" key="1">
    <citation type="journal article" date="2013" name="Syst. Appl. Microbiol.">
        <title>New insights into the archaeal diversity of a hypersaline microbial mat obtained by a metagenomic approach.</title>
        <authorList>
            <person name="Lopez-Lopez A."/>
            <person name="Richter M."/>
            <person name="Pena A."/>
            <person name="Tamames J."/>
            <person name="Rossello-Mora R."/>
        </authorList>
    </citation>
    <scope>NUCLEOTIDE SEQUENCE</scope>
</reference>